<evidence type="ECO:0000313" key="6">
    <source>
        <dbReference type="EMBL" id="CAF3997914.1"/>
    </source>
</evidence>
<dbReference type="EMBL" id="CAJOBD010004774">
    <property type="protein sequence ID" value="CAF4008042.1"/>
    <property type="molecule type" value="Genomic_DNA"/>
</dbReference>
<dbReference type="Proteomes" id="UP000663874">
    <property type="component" value="Unassembled WGS sequence"/>
</dbReference>
<gene>
    <name evidence="6" type="ORF">FNK824_LOCUS25771</name>
    <name evidence="7" type="ORF">JBS370_LOCUS26671</name>
    <name evidence="4" type="ORF">JXQ802_LOCUS44821</name>
    <name evidence="5" type="ORF">OTI717_LOCUS22771</name>
    <name evidence="1" type="ORF">RFH988_LOCUS27118</name>
    <name evidence="3" type="ORF">SEV965_LOCUS29122</name>
    <name evidence="2" type="ORF">ZHD862_LOCUS29072</name>
</gene>
<sequence>MYQNEDLFRIRAKDYGDYGRLLLRKLYSKQELAECILPPGHQRYRRPPLDNDRFEYLHKAMATKFRISNLHYSQFYSKLLRPKLSDFLNDERKRPNKEASLEYAYQLSLEYSNRWSSKYSNELPLEYSNRSSSMYSNELPLEYSNLEIYAVREIYED</sequence>
<dbReference type="Proteomes" id="UP000663823">
    <property type="component" value="Unassembled WGS sequence"/>
</dbReference>
<evidence type="ECO:0000313" key="7">
    <source>
        <dbReference type="EMBL" id="CAF4008042.1"/>
    </source>
</evidence>
<comment type="caution">
    <text evidence="2">The sequence shown here is derived from an EMBL/GenBank/DDBJ whole genome shotgun (WGS) entry which is preliminary data.</text>
</comment>
<keyword evidence="9" id="KW-1185">Reference proteome</keyword>
<dbReference type="AlphaFoldDB" id="A0A815FQ83"/>
<dbReference type="OrthoDB" id="10032755at2759"/>
<dbReference type="Proteomes" id="UP000663889">
    <property type="component" value="Unassembled WGS sequence"/>
</dbReference>
<dbReference type="EMBL" id="CAJNOU010002880">
    <property type="protein sequence ID" value="CAF1355987.1"/>
    <property type="molecule type" value="Genomic_DNA"/>
</dbReference>
<protein>
    <submittedName>
        <fullName evidence="2">Uncharacterized protein</fullName>
    </submittedName>
</protein>
<accession>A0A815FQ83</accession>
<evidence type="ECO:0000313" key="5">
    <source>
        <dbReference type="EMBL" id="CAF3881327.1"/>
    </source>
</evidence>
<evidence type="ECO:0000313" key="3">
    <source>
        <dbReference type="EMBL" id="CAF1355987.1"/>
    </source>
</evidence>
<dbReference type="EMBL" id="CAJOAX010003936">
    <property type="protein sequence ID" value="CAF3881327.1"/>
    <property type="molecule type" value="Genomic_DNA"/>
</dbReference>
<dbReference type="Proteomes" id="UP000663870">
    <property type="component" value="Unassembled WGS sequence"/>
</dbReference>
<dbReference type="EMBL" id="CAJNOO010002250">
    <property type="protein sequence ID" value="CAF1249988.1"/>
    <property type="molecule type" value="Genomic_DNA"/>
</dbReference>
<dbReference type="Proteomes" id="UP000663836">
    <property type="component" value="Unassembled WGS sequence"/>
</dbReference>
<evidence type="ECO:0000313" key="4">
    <source>
        <dbReference type="EMBL" id="CAF1566681.1"/>
    </source>
</evidence>
<reference evidence="2" key="1">
    <citation type="submission" date="2021-02" db="EMBL/GenBank/DDBJ databases">
        <authorList>
            <person name="Nowell W R."/>
        </authorList>
    </citation>
    <scope>NUCLEOTIDE SEQUENCE</scope>
</reference>
<evidence type="ECO:0000313" key="2">
    <source>
        <dbReference type="EMBL" id="CAF1322237.1"/>
    </source>
</evidence>
<dbReference type="Proteomes" id="UP000663882">
    <property type="component" value="Unassembled WGS sequence"/>
</dbReference>
<dbReference type="Proteomes" id="UP000663864">
    <property type="component" value="Unassembled WGS sequence"/>
</dbReference>
<name>A0A815FQ83_9BILA</name>
<evidence type="ECO:0000313" key="1">
    <source>
        <dbReference type="EMBL" id="CAF1249988.1"/>
    </source>
</evidence>
<evidence type="ECO:0000313" key="9">
    <source>
        <dbReference type="Proteomes" id="UP000663870"/>
    </source>
</evidence>
<dbReference type="EMBL" id="CAJNOL010003547">
    <property type="protein sequence ID" value="CAF1566681.1"/>
    <property type="molecule type" value="Genomic_DNA"/>
</dbReference>
<evidence type="ECO:0000313" key="8">
    <source>
        <dbReference type="Proteomes" id="UP000663864"/>
    </source>
</evidence>
<proteinExistence type="predicted"/>
<dbReference type="EMBL" id="CAJOBE010006146">
    <property type="protein sequence ID" value="CAF3997914.1"/>
    <property type="molecule type" value="Genomic_DNA"/>
</dbReference>
<dbReference type="EMBL" id="CAJNOT010002507">
    <property type="protein sequence ID" value="CAF1322237.1"/>
    <property type="molecule type" value="Genomic_DNA"/>
</dbReference>
<organism evidence="2 8">
    <name type="scientific">Rotaria sordida</name>
    <dbReference type="NCBI Taxonomy" id="392033"/>
    <lineage>
        <taxon>Eukaryota</taxon>
        <taxon>Metazoa</taxon>
        <taxon>Spiralia</taxon>
        <taxon>Gnathifera</taxon>
        <taxon>Rotifera</taxon>
        <taxon>Eurotatoria</taxon>
        <taxon>Bdelloidea</taxon>
        <taxon>Philodinida</taxon>
        <taxon>Philodinidae</taxon>
        <taxon>Rotaria</taxon>
    </lineage>
</organism>